<evidence type="ECO:0000256" key="10">
    <source>
        <dbReference type="ARBA" id="ARBA00022917"/>
    </source>
</evidence>
<comment type="subcellular location">
    <subcellularLocation>
        <location evidence="13">Cytoplasm</location>
    </subcellularLocation>
</comment>
<comment type="similarity">
    <text evidence="1 13">Belongs to the class-II aminoacyl-tRNA synthetase family.</text>
</comment>
<proteinExistence type="inferred from homology"/>
<keyword evidence="11 13" id="KW-0030">Aminoacyl-tRNA synthetase</keyword>
<dbReference type="Gene3D" id="3.30.930.10">
    <property type="entry name" value="Bira Bifunctional Protein, Domain 2"/>
    <property type="match status" value="1"/>
</dbReference>
<dbReference type="GO" id="GO:0005524">
    <property type="term" value="F:ATP binding"/>
    <property type="evidence" value="ECO:0007669"/>
    <property type="project" value="UniProtKB-UniRule"/>
</dbReference>
<dbReference type="SUPFAM" id="SSF52954">
    <property type="entry name" value="Class II aaRS ABD-related"/>
    <property type="match status" value="1"/>
</dbReference>
<dbReference type="FunFam" id="3.30.54.20:FF:000002">
    <property type="entry name" value="Threonine--tRNA ligase"/>
    <property type="match status" value="1"/>
</dbReference>
<evidence type="ECO:0000313" key="16">
    <source>
        <dbReference type="EMBL" id="RDE73917.1"/>
    </source>
</evidence>
<dbReference type="HAMAP" id="MF_00184">
    <property type="entry name" value="Thr_tRNA_synth"/>
    <property type="match status" value="1"/>
</dbReference>
<keyword evidence="2 13" id="KW-0963">Cytoplasm</keyword>
<dbReference type="InterPro" id="IPR047246">
    <property type="entry name" value="ThrRS_anticodon"/>
</dbReference>
<feature type="binding site" evidence="13">
    <location>
        <position position="385"/>
    </location>
    <ligand>
        <name>Zn(2+)</name>
        <dbReference type="ChEBI" id="CHEBI:29105"/>
        <note>catalytic</note>
    </ligand>
</feature>
<name>A0A369YLM6_9PAST</name>
<dbReference type="Gene3D" id="3.40.50.800">
    <property type="entry name" value="Anticodon-binding domain"/>
    <property type="match status" value="1"/>
</dbReference>
<dbReference type="CDD" id="cd01667">
    <property type="entry name" value="TGS_ThrRS"/>
    <property type="match status" value="1"/>
</dbReference>
<dbReference type="PROSITE" id="PS50862">
    <property type="entry name" value="AA_TRNA_LIGASE_II"/>
    <property type="match status" value="1"/>
</dbReference>
<keyword evidence="9 13" id="KW-0694">RNA-binding</keyword>
<dbReference type="PROSITE" id="PS51880">
    <property type="entry name" value="TGS"/>
    <property type="match status" value="1"/>
</dbReference>
<dbReference type="InterPro" id="IPR036621">
    <property type="entry name" value="Anticodon-bd_dom_sf"/>
</dbReference>
<evidence type="ECO:0000259" key="15">
    <source>
        <dbReference type="PROSITE" id="PS51880"/>
    </source>
</evidence>
<dbReference type="STRING" id="1035839.GCA_000238795_00734"/>
<dbReference type="Gene3D" id="3.30.54.20">
    <property type="match status" value="1"/>
</dbReference>
<dbReference type="Gene3D" id="3.30.980.10">
    <property type="entry name" value="Threonyl-trna Synthetase, Chain A, domain 2"/>
    <property type="match status" value="1"/>
</dbReference>
<dbReference type="NCBIfam" id="TIGR00418">
    <property type="entry name" value="thrS"/>
    <property type="match status" value="1"/>
</dbReference>
<feature type="binding site" evidence="13">
    <location>
        <position position="511"/>
    </location>
    <ligand>
        <name>Zn(2+)</name>
        <dbReference type="ChEBI" id="CHEBI:29105"/>
        <note>catalytic</note>
    </ligand>
</feature>
<evidence type="ECO:0000256" key="3">
    <source>
        <dbReference type="ARBA" id="ARBA00022555"/>
    </source>
</evidence>
<dbReference type="GO" id="GO:0000049">
    <property type="term" value="F:tRNA binding"/>
    <property type="evidence" value="ECO:0007669"/>
    <property type="project" value="UniProtKB-KW"/>
</dbReference>
<keyword evidence="4 13" id="KW-0436">Ligase</keyword>
<dbReference type="GO" id="GO:0046872">
    <property type="term" value="F:metal ion binding"/>
    <property type="evidence" value="ECO:0007669"/>
    <property type="project" value="UniProtKB-KW"/>
</dbReference>
<dbReference type="PANTHER" id="PTHR11451:SF44">
    <property type="entry name" value="THREONINE--TRNA LIGASE, CHLOROPLASTIC_MITOCHONDRIAL 2"/>
    <property type="match status" value="1"/>
</dbReference>
<dbReference type="CDD" id="cd00771">
    <property type="entry name" value="ThrRS_core"/>
    <property type="match status" value="1"/>
</dbReference>
<evidence type="ECO:0000256" key="2">
    <source>
        <dbReference type="ARBA" id="ARBA00022490"/>
    </source>
</evidence>
<dbReference type="InterPro" id="IPR045864">
    <property type="entry name" value="aa-tRNA-synth_II/BPL/LPL"/>
</dbReference>
<sequence length="643" mass="73582">MPIITLPDGSQRQFDNPVSVLEVAQSIGAGLAKATIAGRVNGERCDACDIIDQDATLEIITAKDEDGLEIIRHSCAHLLGHAIKQLFPDVKMAIGPTIENGFYYDVDLDRSLTQEDLDALEKRMLELAKTNYDVVKKRVSWQEARDTFEARNEPYKMAILDENIERTATPALYHHEEYIDMCRGPHVPNMRFCHHFKLQKIAGAYWRGDSKNKMLQRIYGTAWADKKQLAEYLTRLEEAAKRDHRRIGKALDLYHMQEEAPGMVFWHNDGWTIFRELETFVRTKLKEYDYQEVKGPFMMDRVLWERTGHWQNYADLMFTTQSENREYAIKPMNCPGHVQIFNQGLKSYRDLPIRMAEFGSCHRNEPSGSLHGLMRVRGFTQDDAHIFCTEDQIESEVTSCIKMVYDIYSTFGFTNIAVKLSTRPENRIGADEMWDRAEAGLAAALAHNGLEYEIQEGEGAFYGPKIEFALRDCLGREWQCGTVQLDFALPGRLDASYVAEDNGRRTPVMIHRAILGSIERFIGIITEEYAGFFPAWLAPVQAVVMNITDSQADYVQKVVKQLSDLGLRVKADLRNEKVGFKIREHTLRRVPYMLVCGDKEIAEGKIAVRTRKGADLGTFAVEEFAQILKKQVRARELKLLNEE</sequence>
<evidence type="ECO:0000313" key="17">
    <source>
        <dbReference type="Proteomes" id="UP000253872"/>
    </source>
</evidence>
<keyword evidence="10 13" id="KW-0648">Protein biosynthesis</keyword>
<keyword evidence="7 13" id="KW-0862">Zinc</keyword>
<gene>
    <name evidence="13" type="primary">thrS</name>
    <name evidence="16" type="ORF">DPV93_01810</name>
</gene>
<dbReference type="GO" id="GO:0004829">
    <property type="term" value="F:threonine-tRNA ligase activity"/>
    <property type="evidence" value="ECO:0007669"/>
    <property type="project" value="UniProtKB-UniRule"/>
</dbReference>
<comment type="caution">
    <text evidence="16">The sequence shown here is derived from an EMBL/GenBank/DDBJ whole genome shotgun (WGS) entry which is preliminary data.</text>
</comment>
<dbReference type="PANTHER" id="PTHR11451">
    <property type="entry name" value="THREONINE-TRNA LIGASE"/>
    <property type="match status" value="1"/>
</dbReference>
<dbReference type="InterPro" id="IPR012947">
    <property type="entry name" value="tRNA_SAD"/>
</dbReference>
<keyword evidence="6 13" id="KW-0547">Nucleotide-binding</keyword>
<dbReference type="InterPro" id="IPR002314">
    <property type="entry name" value="aa-tRNA-synt_IIb"/>
</dbReference>
<dbReference type="InterPro" id="IPR004154">
    <property type="entry name" value="Anticodon-bd"/>
</dbReference>
<dbReference type="AlphaFoldDB" id="A0A369YLM6"/>
<evidence type="ECO:0000256" key="9">
    <source>
        <dbReference type="ARBA" id="ARBA00022884"/>
    </source>
</evidence>
<dbReference type="FunFam" id="3.10.20.30:FF:000005">
    <property type="entry name" value="Threonine--tRNA ligase"/>
    <property type="match status" value="1"/>
</dbReference>
<comment type="catalytic activity">
    <reaction evidence="12 13">
        <text>tRNA(Thr) + L-threonine + ATP = L-threonyl-tRNA(Thr) + AMP + diphosphate + H(+)</text>
        <dbReference type="Rhea" id="RHEA:24624"/>
        <dbReference type="Rhea" id="RHEA-COMP:9670"/>
        <dbReference type="Rhea" id="RHEA-COMP:9704"/>
        <dbReference type="ChEBI" id="CHEBI:15378"/>
        <dbReference type="ChEBI" id="CHEBI:30616"/>
        <dbReference type="ChEBI" id="CHEBI:33019"/>
        <dbReference type="ChEBI" id="CHEBI:57926"/>
        <dbReference type="ChEBI" id="CHEBI:78442"/>
        <dbReference type="ChEBI" id="CHEBI:78534"/>
        <dbReference type="ChEBI" id="CHEBI:456215"/>
        <dbReference type="EC" id="6.1.1.3"/>
    </reaction>
</comment>
<evidence type="ECO:0000256" key="8">
    <source>
        <dbReference type="ARBA" id="ARBA00022840"/>
    </source>
</evidence>
<evidence type="ECO:0000256" key="13">
    <source>
        <dbReference type="HAMAP-Rule" id="MF_00184"/>
    </source>
</evidence>
<evidence type="ECO:0000259" key="14">
    <source>
        <dbReference type="PROSITE" id="PS50862"/>
    </source>
</evidence>
<dbReference type="PRINTS" id="PR01047">
    <property type="entry name" value="TRNASYNTHTHR"/>
</dbReference>
<evidence type="ECO:0000256" key="7">
    <source>
        <dbReference type="ARBA" id="ARBA00022833"/>
    </source>
</evidence>
<dbReference type="InterPro" id="IPR012676">
    <property type="entry name" value="TGS-like"/>
</dbReference>
<organism evidence="16 17">
    <name type="scientific">Haemophilus sputorum</name>
    <dbReference type="NCBI Taxonomy" id="1078480"/>
    <lineage>
        <taxon>Bacteria</taxon>
        <taxon>Pseudomonadati</taxon>
        <taxon>Pseudomonadota</taxon>
        <taxon>Gammaproteobacteria</taxon>
        <taxon>Pasteurellales</taxon>
        <taxon>Pasteurellaceae</taxon>
        <taxon>Haemophilus</taxon>
    </lineage>
</organism>
<keyword evidence="8 13" id="KW-0067">ATP-binding</keyword>
<dbReference type="InterPro" id="IPR006195">
    <property type="entry name" value="aa-tRNA-synth_II"/>
</dbReference>
<protein>
    <recommendedName>
        <fullName evidence="13">Threonine--tRNA ligase</fullName>
        <ecNumber evidence="13">6.1.1.3</ecNumber>
    </recommendedName>
    <alternativeName>
        <fullName evidence="13">Threonyl-tRNA synthetase</fullName>
        <shortName evidence="13">ThrRS</shortName>
    </alternativeName>
</protein>
<reference evidence="16 17" key="1">
    <citation type="submission" date="2018-05" db="EMBL/GenBank/DDBJ databases">
        <title>Draft Genome Sequences for a Diverse set of 7 Haemophilus Species.</title>
        <authorList>
            <person name="Nichols M."/>
            <person name="Topaz N."/>
            <person name="Wang X."/>
            <person name="Wang X."/>
            <person name="Boxrud D."/>
        </authorList>
    </citation>
    <scope>NUCLEOTIDE SEQUENCE [LARGE SCALE GENOMIC DNA]</scope>
    <source>
        <strain evidence="16 17">C2002001239</strain>
    </source>
</reference>
<dbReference type="GO" id="GO:0006435">
    <property type="term" value="P:threonyl-tRNA aminoacylation"/>
    <property type="evidence" value="ECO:0007669"/>
    <property type="project" value="UniProtKB-UniRule"/>
</dbReference>
<dbReference type="GO" id="GO:0005829">
    <property type="term" value="C:cytosol"/>
    <property type="evidence" value="ECO:0007669"/>
    <property type="project" value="TreeGrafter"/>
</dbReference>
<dbReference type="Proteomes" id="UP000253872">
    <property type="component" value="Unassembled WGS sequence"/>
</dbReference>
<feature type="binding site" evidence="13">
    <location>
        <position position="334"/>
    </location>
    <ligand>
        <name>Zn(2+)</name>
        <dbReference type="ChEBI" id="CHEBI:29105"/>
        <note>catalytic</note>
    </ligand>
</feature>
<accession>A0A369YLM6</accession>
<evidence type="ECO:0000256" key="1">
    <source>
        <dbReference type="ARBA" id="ARBA00008226"/>
    </source>
</evidence>
<evidence type="ECO:0000256" key="11">
    <source>
        <dbReference type="ARBA" id="ARBA00023146"/>
    </source>
</evidence>
<dbReference type="SUPFAM" id="SSF55681">
    <property type="entry name" value="Class II aaRS and biotin synthetases"/>
    <property type="match status" value="1"/>
</dbReference>
<dbReference type="Pfam" id="PF02824">
    <property type="entry name" value="TGS"/>
    <property type="match status" value="1"/>
</dbReference>
<comment type="subunit">
    <text evidence="13">Homodimer.</text>
</comment>
<dbReference type="SMART" id="SM00863">
    <property type="entry name" value="tRNA_SAD"/>
    <property type="match status" value="1"/>
</dbReference>
<evidence type="ECO:0000256" key="4">
    <source>
        <dbReference type="ARBA" id="ARBA00022598"/>
    </source>
</evidence>
<dbReference type="InterPro" id="IPR004095">
    <property type="entry name" value="TGS"/>
</dbReference>
<dbReference type="InterPro" id="IPR012675">
    <property type="entry name" value="Beta-grasp_dom_sf"/>
</dbReference>
<dbReference type="Pfam" id="PF00587">
    <property type="entry name" value="tRNA-synt_2b"/>
    <property type="match status" value="1"/>
</dbReference>
<keyword evidence="3 13" id="KW-0820">tRNA-binding</keyword>
<dbReference type="FunFam" id="3.30.930.10:FF:000002">
    <property type="entry name" value="Threonine--tRNA ligase"/>
    <property type="match status" value="1"/>
</dbReference>
<dbReference type="FunFam" id="3.40.50.800:FF:000001">
    <property type="entry name" value="Threonine--tRNA ligase"/>
    <property type="match status" value="1"/>
</dbReference>
<dbReference type="RefSeq" id="WP_111401730.1">
    <property type="nucleotide sequence ID" value="NZ_QEPN01000001.1"/>
</dbReference>
<dbReference type="SUPFAM" id="SSF55186">
    <property type="entry name" value="ThrRS/AlaRS common domain"/>
    <property type="match status" value="1"/>
</dbReference>
<dbReference type="CDD" id="cd00860">
    <property type="entry name" value="ThrRS_anticodon"/>
    <property type="match status" value="1"/>
</dbReference>
<dbReference type="Pfam" id="PF07973">
    <property type="entry name" value="tRNA_SAD"/>
    <property type="match status" value="1"/>
</dbReference>
<feature type="domain" description="Aminoacyl-transfer RNA synthetases class-II family profile" evidence="14">
    <location>
        <begin position="243"/>
        <end position="534"/>
    </location>
</feature>
<evidence type="ECO:0000256" key="5">
    <source>
        <dbReference type="ARBA" id="ARBA00022723"/>
    </source>
</evidence>
<dbReference type="EMBL" id="QEPN01000001">
    <property type="protein sequence ID" value="RDE73917.1"/>
    <property type="molecule type" value="Genomic_DNA"/>
</dbReference>
<dbReference type="InterPro" id="IPR002320">
    <property type="entry name" value="Thr-tRNA-ligase_IIa"/>
</dbReference>
<keyword evidence="5 13" id="KW-0479">Metal-binding</keyword>
<dbReference type="Pfam" id="PF03129">
    <property type="entry name" value="HGTP_anticodon"/>
    <property type="match status" value="1"/>
</dbReference>
<feature type="region of interest" description="Catalytic" evidence="13">
    <location>
        <begin position="243"/>
        <end position="534"/>
    </location>
</feature>
<feature type="domain" description="TGS" evidence="15">
    <location>
        <begin position="1"/>
        <end position="61"/>
    </location>
</feature>
<dbReference type="EC" id="6.1.1.3" evidence="13"/>
<dbReference type="InterPro" id="IPR018163">
    <property type="entry name" value="Thr/Ala-tRNA-synth_IIc_edit"/>
</dbReference>
<comment type="cofactor">
    <cofactor evidence="13">
        <name>Zn(2+)</name>
        <dbReference type="ChEBI" id="CHEBI:29105"/>
    </cofactor>
    <text evidence="13">Binds 1 zinc ion per subunit.</text>
</comment>
<dbReference type="FunFam" id="3.30.980.10:FF:000005">
    <property type="entry name" value="Threonyl-tRNA synthetase, mitochondrial"/>
    <property type="match status" value="1"/>
</dbReference>
<evidence type="ECO:0000256" key="12">
    <source>
        <dbReference type="ARBA" id="ARBA00049515"/>
    </source>
</evidence>
<dbReference type="Gene3D" id="3.10.20.30">
    <property type="match status" value="1"/>
</dbReference>
<dbReference type="SUPFAM" id="SSF81271">
    <property type="entry name" value="TGS-like"/>
    <property type="match status" value="1"/>
</dbReference>
<dbReference type="InterPro" id="IPR033728">
    <property type="entry name" value="ThrRS_core"/>
</dbReference>
<evidence type="ECO:0000256" key="6">
    <source>
        <dbReference type="ARBA" id="ARBA00022741"/>
    </source>
</evidence>